<protein>
    <submittedName>
        <fullName evidence="2">Ankyrin-2</fullName>
    </submittedName>
</protein>
<name>A0AAV4M9U3_CAEEX</name>
<sequence length="82" mass="9519">MNGDTKDVQMSPKSSKRTLPSKLPILESHRQRSNSLVFMDYNRSPRRDSLTASEISVESIRSSNLTTKKKPRKKKRQSREEK</sequence>
<keyword evidence="3" id="KW-1185">Reference proteome</keyword>
<feature type="compositionally biased region" description="Basic residues" evidence="1">
    <location>
        <begin position="67"/>
        <end position="82"/>
    </location>
</feature>
<reference evidence="2 3" key="1">
    <citation type="submission" date="2021-06" db="EMBL/GenBank/DDBJ databases">
        <title>Caerostris extrusa draft genome.</title>
        <authorList>
            <person name="Kono N."/>
            <person name="Arakawa K."/>
        </authorList>
    </citation>
    <scope>NUCLEOTIDE SEQUENCE [LARGE SCALE GENOMIC DNA]</scope>
</reference>
<gene>
    <name evidence="2" type="primary">ANK2_12</name>
    <name evidence="2" type="ORF">CEXT_196451</name>
</gene>
<accession>A0AAV4M9U3</accession>
<evidence type="ECO:0000256" key="1">
    <source>
        <dbReference type="SAM" id="MobiDB-lite"/>
    </source>
</evidence>
<evidence type="ECO:0000313" key="2">
    <source>
        <dbReference type="EMBL" id="GIX69113.1"/>
    </source>
</evidence>
<feature type="region of interest" description="Disordered" evidence="1">
    <location>
        <begin position="1"/>
        <end position="82"/>
    </location>
</feature>
<feature type="compositionally biased region" description="Polar residues" evidence="1">
    <location>
        <begin position="50"/>
        <end position="66"/>
    </location>
</feature>
<dbReference type="Proteomes" id="UP001054945">
    <property type="component" value="Unassembled WGS sequence"/>
</dbReference>
<organism evidence="2 3">
    <name type="scientific">Caerostris extrusa</name>
    <name type="common">Bark spider</name>
    <name type="synonym">Caerostris bankana</name>
    <dbReference type="NCBI Taxonomy" id="172846"/>
    <lineage>
        <taxon>Eukaryota</taxon>
        <taxon>Metazoa</taxon>
        <taxon>Ecdysozoa</taxon>
        <taxon>Arthropoda</taxon>
        <taxon>Chelicerata</taxon>
        <taxon>Arachnida</taxon>
        <taxon>Araneae</taxon>
        <taxon>Araneomorphae</taxon>
        <taxon>Entelegynae</taxon>
        <taxon>Araneoidea</taxon>
        <taxon>Araneidae</taxon>
        <taxon>Caerostris</taxon>
    </lineage>
</organism>
<proteinExistence type="predicted"/>
<dbReference type="AlphaFoldDB" id="A0AAV4M9U3"/>
<dbReference type="EMBL" id="BPLR01002017">
    <property type="protein sequence ID" value="GIX69113.1"/>
    <property type="molecule type" value="Genomic_DNA"/>
</dbReference>
<comment type="caution">
    <text evidence="2">The sequence shown here is derived from an EMBL/GenBank/DDBJ whole genome shotgun (WGS) entry which is preliminary data.</text>
</comment>
<evidence type="ECO:0000313" key="3">
    <source>
        <dbReference type="Proteomes" id="UP001054945"/>
    </source>
</evidence>